<keyword evidence="1" id="KW-0853">WD repeat</keyword>
<dbReference type="EMBL" id="MU827303">
    <property type="protein sequence ID" value="KAJ7365383.1"/>
    <property type="molecule type" value="Genomic_DNA"/>
</dbReference>
<dbReference type="Proteomes" id="UP001163046">
    <property type="component" value="Unassembled WGS sequence"/>
</dbReference>
<comment type="caution">
    <text evidence="3">The sequence shown here is derived from an EMBL/GenBank/DDBJ whole genome shotgun (WGS) entry which is preliminary data.</text>
</comment>
<evidence type="ECO:0000256" key="1">
    <source>
        <dbReference type="ARBA" id="ARBA00022574"/>
    </source>
</evidence>
<dbReference type="InterPro" id="IPR001680">
    <property type="entry name" value="WD40_rpt"/>
</dbReference>
<protein>
    <submittedName>
        <fullName evidence="3">WD repeat-containing protein 92</fullName>
    </submittedName>
</protein>
<dbReference type="PANTHER" id="PTHR10971">
    <property type="entry name" value="MRNA EXPORT FACTOR AND BUB3"/>
    <property type="match status" value="1"/>
</dbReference>
<dbReference type="OrthoDB" id="10248252at2759"/>
<gene>
    <name evidence="3" type="primary">WDR92_1</name>
    <name evidence="3" type="ORF">OS493_005490</name>
</gene>
<evidence type="ECO:0000256" key="2">
    <source>
        <dbReference type="ARBA" id="ARBA00022737"/>
    </source>
</evidence>
<dbReference type="Gene3D" id="2.130.10.10">
    <property type="entry name" value="YVTN repeat-like/Quinoprotein amine dehydrogenase"/>
    <property type="match status" value="1"/>
</dbReference>
<dbReference type="InterPro" id="IPR036322">
    <property type="entry name" value="WD40_repeat_dom_sf"/>
</dbReference>
<dbReference type="SUPFAM" id="SSF50978">
    <property type="entry name" value="WD40 repeat-like"/>
    <property type="match status" value="1"/>
</dbReference>
<sequence>MMNKLVATTLESKFHLFDVRTQHPEKGFASLSEKAHKSTVWCARHLPQNREIFITCGGSGSLNLWKYSYPDQRVKKDANDVDMGVIGSVSMLQNANLSTQPITSFDWSPDKEGLCVCTSLDQTLRVIIVTKLKNV</sequence>
<evidence type="ECO:0000313" key="4">
    <source>
        <dbReference type="Proteomes" id="UP001163046"/>
    </source>
</evidence>
<reference evidence="3" key="1">
    <citation type="submission" date="2023-01" db="EMBL/GenBank/DDBJ databases">
        <title>Genome assembly of the deep-sea coral Lophelia pertusa.</title>
        <authorList>
            <person name="Herrera S."/>
            <person name="Cordes E."/>
        </authorList>
    </citation>
    <scope>NUCLEOTIDE SEQUENCE</scope>
    <source>
        <strain evidence="3">USNM1676648</strain>
        <tissue evidence="3">Polyp</tissue>
    </source>
</reference>
<dbReference type="Pfam" id="PF00400">
    <property type="entry name" value="WD40"/>
    <property type="match status" value="2"/>
</dbReference>
<dbReference type="AlphaFoldDB" id="A0A9X0CNQ1"/>
<dbReference type="SMART" id="SM00320">
    <property type="entry name" value="WD40"/>
    <property type="match status" value="2"/>
</dbReference>
<organism evidence="3 4">
    <name type="scientific">Desmophyllum pertusum</name>
    <dbReference type="NCBI Taxonomy" id="174260"/>
    <lineage>
        <taxon>Eukaryota</taxon>
        <taxon>Metazoa</taxon>
        <taxon>Cnidaria</taxon>
        <taxon>Anthozoa</taxon>
        <taxon>Hexacorallia</taxon>
        <taxon>Scleractinia</taxon>
        <taxon>Caryophylliina</taxon>
        <taxon>Caryophylliidae</taxon>
        <taxon>Desmophyllum</taxon>
    </lineage>
</organism>
<proteinExistence type="predicted"/>
<keyword evidence="2" id="KW-0677">Repeat</keyword>
<name>A0A9X0CNQ1_9CNID</name>
<keyword evidence="4" id="KW-1185">Reference proteome</keyword>
<dbReference type="InterPro" id="IPR015943">
    <property type="entry name" value="WD40/YVTN_repeat-like_dom_sf"/>
</dbReference>
<evidence type="ECO:0000313" key="3">
    <source>
        <dbReference type="EMBL" id="KAJ7365383.1"/>
    </source>
</evidence>
<accession>A0A9X0CNQ1</accession>